<evidence type="ECO:0000256" key="1">
    <source>
        <dbReference type="SAM" id="MobiDB-lite"/>
    </source>
</evidence>
<evidence type="ECO:0000313" key="8">
    <source>
        <dbReference type="Proteomes" id="UP000483672"/>
    </source>
</evidence>
<dbReference type="Proteomes" id="UP000472727">
    <property type="component" value="Unassembled WGS sequence"/>
</dbReference>
<name>A0A6G1MKS8_ORBOL</name>
<dbReference type="EMBL" id="WIPF01000048">
    <property type="protein sequence ID" value="KAF3220030.1"/>
    <property type="molecule type" value="Genomic_DNA"/>
</dbReference>
<dbReference type="AlphaFoldDB" id="A0A6G1MKS8"/>
<dbReference type="Proteomes" id="UP000479691">
    <property type="component" value="Unassembled WGS sequence"/>
</dbReference>
<accession>A0A6G1MKS8</accession>
<evidence type="ECO:0000313" key="2">
    <source>
        <dbReference type="EMBL" id="KAF3185863.1"/>
    </source>
</evidence>
<comment type="caution">
    <text evidence="2">The sequence shown here is derived from an EMBL/GenBank/DDBJ whole genome shotgun (WGS) entry which is preliminary data.</text>
</comment>
<feature type="compositionally biased region" description="Polar residues" evidence="1">
    <location>
        <begin position="112"/>
        <end position="125"/>
    </location>
</feature>
<organism evidence="2 7">
    <name type="scientific">Orbilia oligospora</name>
    <name type="common">Nematode-trapping fungus</name>
    <name type="synonym">Arthrobotrys oligospora</name>
    <dbReference type="NCBI Taxonomy" id="2813651"/>
    <lineage>
        <taxon>Eukaryota</taxon>
        <taxon>Fungi</taxon>
        <taxon>Dikarya</taxon>
        <taxon>Ascomycota</taxon>
        <taxon>Pezizomycotina</taxon>
        <taxon>Orbiliomycetes</taxon>
        <taxon>Orbiliales</taxon>
        <taxon>Orbiliaceae</taxon>
        <taxon>Orbilia</taxon>
    </lineage>
</organism>
<dbReference type="EMBL" id="WIWS01000010">
    <property type="protein sequence ID" value="KAF3226564.1"/>
    <property type="molecule type" value="Genomic_DNA"/>
</dbReference>
<evidence type="ECO:0000313" key="6">
    <source>
        <dbReference type="Proteomes" id="UP000472727"/>
    </source>
</evidence>
<sequence length="140" mass="15263">MASQNPPKYEETNPASTSTTATYPPQSQNWGNIQDIIDSSTSGIAQVTRRVTGAGDYFRNTILANVERLAGDAAIADEKERLARTGYQQMRGRPEEHTHTPPISEYHAPHNVQANQQHGTTTGSTVPPGYVEPAKPGYKN</sequence>
<dbReference type="Proteomes" id="UP000483672">
    <property type="component" value="Unassembled WGS sequence"/>
</dbReference>
<feature type="region of interest" description="Disordered" evidence="1">
    <location>
        <begin position="87"/>
        <end position="140"/>
    </location>
</feature>
<reference evidence="6 7" key="1">
    <citation type="submission" date="2019-06" db="EMBL/GenBank/DDBJ databases">
        <authorList>
            <person name="Palmer J.M."/>
        </authorList>
    </citation>
    <scope>NUCLEOTIDE SEQUENCE [LARGE SCALE GENOMIC DNA]</scope>
    <source>
        <strain evidence="5 6">TWF106</strain>
        <strain evidence="4 8">TWF191</strain>
        <strain evidence="3">TWF679</strain>
        <strain evidence="2 7">TWF788</strain>
    </source>
</reference>
<evidence type="ECO:0000313" key="3">
    <source>
        <dbReference type="EMBL" id="KAF3217667.1"/>
    </source>
</evidence>
<feature type="region of interest" description="Disordered" evidence="1">
    <location>
        <begin position="1"/>
        <end position="31"/>
    </location>
</feature>
<dbReference type="EMBL" id="JAABOE010000019">
    <property type="protein sequence ID" value="KAF3185863.1"/>
    <property type="molecule type" value="Genomic_DNA"/>
</dbReference>
<dbReference type="EMBL" id="WIWT01000013">
    <property type="protein sequence ID" value="KAF3217667.1"/>
    <property type="molecule type" value="Genomic_DNA"/>
</dbReference>
<dbReference type="Proteomes" id="UP000614610">
    <property type="component" value="Unassembled WGS sequence"/>
</dbReference>
<evidence type="ECO:0000313" key="4">
    <source>
        <dbReference type="EMBL" id="KAF3220030.1"/>
    </source>
</evidence>
<dbReference type="OrthoDB" id="5409403at2759"/>
<evidence type="ECO:0000313" key="5">
    <source>
        <dbReference type="EMBL" id="KAF3226564.1"/>
    </source>
</evidence>
<evidence type="ECO:0000313" key="7">
    <source>
        <dbReference type="Proteomes" id="UP000479691"/>
    </source>
</evidence>
<proteinExistence type="predicted"/>
<protein>
    <submittedName>
        <fullName evidence="2">Uncharacterized protein</fullName>
    </submittedName>
</protein>
<gene>
    <name evidence="5" type="ORF">TWF106_000305</name>
    <name evidence="4" type="ORF">TWF191_007601</name>
    <name evidence="3" type="ORF">TWF679_001869</name>
    <name evidence="2" type="ORF">TWF788_003911</name>
</gene>